<protein>
    <submittedName>
        <fullName evidence="1">Uncharacterized protein</fullName>
    </submittedName>
</protein>
<reference evidence="1" key="1">
    <citation type="submission" date="2018-05" db="EMBL/GenBank/DDBJ databases">
        <authorList>
            <person name="Lanie J.A."/>
            <person name="Ng W.-L."/>
            <person name="Kazmierczak K.M."/>
            <person name="Andrzejewski T.M."/>
            <person name="Davidsen T.M."/>
            <person name="Wayne K.J."/>
            <person name="Tettelin H."/>
            <person name="Glass J.I."/>
            <person name="Rusch D."/>
            <person name="Podicherti R."/>
            <person name="Tsui H.-C.T."/>
            <person name="Winkler M.E."/>
        </authorList>
    </citation>
    <scope>NUCLEOTIDE SEQUENCE</scope>
</reference>
<proteinExistence type="predicted"/>
<dbReference type="AlphaFoldDB" id="A0A382V7Z6"/>
<accession>A0A382V7Z6</accession>
<dbReference type="EMBL" id="UINC01149585">
    <property type="protein sequence ID" value="SVD42155.1"/>
    <property type="molecule type" value="Genomic_DNA"/>
</dbReference>
<name>A0A382V7Z6_9ZZZZ</name>
<organism evidence="1">
    <name type="scientific">marine metagenome</name>
    <dbReference type="NCBI Taxonomy" id="408172"/>
    <lineage>
        <taxon>unclassified sequences</taxon>
        <taxon>metagenomes</taxon>
        <taxon>ecological metagenomes</taxon>
    </lineage>
</organism>
<feature type="non-terminal residue" evidence="1">
    <location>
        <position position="1"/>
    </location>
</feature>
<evidence type="ECO:0000313" key="1">
    <source>
        <dbReference type="EMBL" id="SVD42155.1"/>
    </source>
</evidence>
<gene>
    <name evidence="1" type="ORF">METZ01_LOCUS395009</name>
</gene>
<sequence length="65" mass="7549">NKSESIPISTLSPITEADYWMRYLQSLRKKFSRGYPSAVLLNLTSKWRSPVESIRGKVEFKSEIQ</sequence>